<keyword evidence="2" id="KW-0805">Transcription regulation</keyword>
<dbReference type="Proteomes" id="UP000567246">
    <property type="component" value="Unassembled WGS sequence"/>
</dbReference>
<name>A0A7W9JH21_9MICC</name>
<dbReference type="InterPro" id="IPR036388">
    <property type="entry name" value="WH-like_DNA-bd_sf"/>
</dbReference>
<evidence type="ECO:0000256" key="3">
    <source>
        <dbReference type="ARBA" id="ARBA00023125"/>
    </source>
</evidence>
<dbReference type="Gene3D" id="1.10.10.10">
    <property type="entry name" value="Winged helix-like DNA-binding domain superfamily/Winged helix DNA-binding domain"/>
    <property type="match status" value="1"/>
</dbReference>
<dbReference type="RefSeq" id="WP_184169630.1">
    <property type="nucleotide sequence ID" value="NZ_BAABAG010000003.1"/>
</dbReference>
<evidence type="ECO:0000256" key="2">
    <source>
        <dbReference type="ARBA" id="ARBA00023015"/>
    </source>
</evidence>
<gene>
    <name evidence="6" type="ORF">HDA33_000043</name>
</gene>
<dbReference type="PANTHER" id="PTHR46577">
    <property type="entry name" value="HTH-TYPE TRANSCRIPTIONAL REGULATORY PROTEIN GABR"/>
    <property type="match status" value="1"/>
</dbReference>
<dbReference type="AlphaFoldDB" id="A0A7W9JH21"/>
<dbReference type="SMART" id="SM00345">
    <property type="entry name" value="HTH_GNTR"/>
    <property type="match status" value="1"/>
</dbReference>
<keyword evidence="1" id="KW-0663">Pyridoxal phosphate</keyword>
<organism evidence="6 7">
    <name type="scientific">Micrococcus endophyticus</name>
    <dbReference type="NCBI Taxonomy" id="455343"/>
    <lineage>
        <taxon>Bacteria</taxon>
        <taxon>Bacillati</taxon>
        <taxon>Actinomycetota</taxon>
        <taxon>Actinomycetes</taxon>
        <taxon>Micrococcales</taxon>
        <taxon>Micrococcaceae</taxon>
        <taxon>Micrococcus</taxon>
    </lineage>
</organism>
<keyword evidence="3" id="KW-0238">DNA-binding</keyword>
<dbReference type="EMBL" id="JACHMW010000001">
    <property type="protein sequence ID" value="MBB5847479.1"/>
    <property type="molecule type" value="Genomic_DNA"/>
</dbReference>
<dbReference type="Pfam" id="PF00392">
    <property type="entry name" value="GntR"/>
    <property type="match status" value="1"/>
</dbReference>
<dbReference type="InterPro" id="IPR036390">
    <property type="entry name" value="WH_DNA-bd_sf"/>
</dbReference>
<accession>A0A7W9JH21</accession>
<keyword evidence="7" id="KW-1185">Reference proteome</keyword>
<evidence type="ECO:0000313" key="6">
    <source>
        <dbReference type="EMBL" id="MBB5847479.1"/>
    </source>
</evidence>
<proteinExistence type="predicted"/>
<dbReference type="InterPro" id="IPR051446">
    <property type="entry name" value="HTH_trans_reg/aminotransferase"/>
</dbReference>
<comment type="caution">
    <text evidence="6">The sequence shown here is derived from an EMBL/GenBank/DDBJ whole genome shotgun (WGS) entry which is preliminary data.</text>
</comment>
<reference evidence="6 7" key="1">
    <citation type="submission" date="2020-08" db="EMBL/GenBank/DDBJ databases">
        <title>Sequencing the genomes of 1000 actinobacteria strains.</title>
        <authorList>
            <person name="Klenk H.-P."/>
        </authorList>
    </citation>
    <scope>NUCLEOTIDE SEQUENCE [LARGE SCALE GENOMIC DNA]</scope>
    <source>
        <strain evidence="6 7">DSM 17945</strain>
    </source>
</reference>
<evidence type="ECO:0000256" key="1">
    <source>
        <dbReference type="ARBA" id="ARBA00022898"/>
    </source>
</evidence>
<evidence type="ECO:0000313" key="7">
    <source>
        <dbReference type="Proteomes" id="UP000567246"/>
    </source>
</evidence>
<feature type="domain" description="HTH gntR-type" evidence="5">
    <location>
        <begin position="38"/>
        <end position="106"/>
    </location>
</feature>
<dbReference type="GO" id="GO:0003700">
    <property type="term" value="F:DNA-binding transcription factor activity"/>
    <property type="evidence" value="ECO:0007669"/>
    <property type="project" value="InterPro"/>
</dbReference>
<keyword evidence="4" id="KW-0804">Transcription</keyword>
<dbReference type="PROSITE" id="PS50949">
    <property type="entry name" value="HTH_GNTR"/>
    <property type="match status" value="1"/>
</dbReference>
<dbReference type="GO" id="GO:0003677">
    <property type="term" value="F:DNA binding"/>
    <property type="evidence" value="ECO:0007669"/>
    <property type="project" value="UniProtKB-KW"/>
</dbReference>
<evidence type="ECO:0000256" key="4">
    <source>
        <dbReference type="ARBA" id="ARBA00023163"/>
    </source>
</evidence>
<dbReference type="InterPro" id="IPR000524">
    <property type="entry name" value="Tscrpt_reg_HTH_GntR"/>
</dbReference>
<dbReference type="CDD" id="cd07377">
    <property type="entry name" value="WHTH_GntR"/>
    <property type="match status" value="1"/>
</dbReference>
<dbReference type="SUPFAM" id="SSF46785">
    <property type="entry name" value="Winged helix' DNA-binding domain"/>
    <property type="match status" value="1"/>
</dbReference>
<protein>
    <submittedName>
        <fullName evidence="6">GntR family transcriptional regulator</fullName>
    </submittedName>
</protein>
<sequence length="148" mass="14904">MTATPSGAAPSPASAEGGAARVVSASLPVVAVDGALTAPPYRQITDAVLAGVASGCLARGDRLPPVRALASELGVAPGTVARAYKELEARGTILTRGRAGTFVAASADARADAAHQAVRRCLDTLLDRLGYTADEAVELVRRDAAARA</sequence>
<dbReference type="PANTHER" id="PTHR46577:SF1">
    <property type="entry name" value="HTH-TYPE TRANSCRIPTIONAL REGULATORY PROTEIN GABR"/>
    <property type="match status" value="1"/>
</dbReference>
<evidence type="ECO:0000259" key="5">
    <source>
        <dbReference type="PROSITE" id="PS50949"/>
    </source>
</evidence>